<evidence type="ECO:0000313" key="2">
    <source>
        <dbReference type="Proteomes" id="UP000886998"/>
    </source>
</evidence>
<comment type="caution">
    <text evidence="1">The sequence shown here is derived from an EMBL/GenBank/DDBJ whole genome shotgun (WGS) entry which is preliminary data.</text>
</comment>
<reference evidence="1" key="1">
    <citation type="submission" date="2020-08" db="EMBL/GenBank/DDBJ databases">
        <title>Multicomponent nature underlies the extraordinary mechanical properties of spider dragline silk.</title>
        <authorList>
            <person name="Kono N."/>
            <person name="Nakamura H."/>
            <person name="Mori M."/>
            <person name="Yoshida Y."/>
            <person name="Ohtoshi R."/>
            <person name="Malay A.D."/>
            <person name="Moran D.A.P."/>
            <person name="Tomita M."/>
            <person name="Numata K."/>
            <person name="Arakawa K."/>
        </authorList>
    </citation>
    <scope>NUCLEOTIDE SEQUENCE</scope>
</reference>
<evidence type="ECO:0000313" key="1">
    <source>
        <dbReference type="EMBL" id="GFY60159.1"/>
    </source>
</evidence>
<gene>
    <name evidence="1" type="ORF">TNIN_408771</name>
</gene>
<name>A0A8X6XV68_9ARAC</name>
<dbReference type="Proteomes" id="UP000886998">
    <property type="component" value="Unassembled WGS sequence"/>
</dbReference>
<dbReference type="EMBL" id="BMAV01013011">
    <property type="protein sequence ID" value="GFY60159.1"/>
    <property type="molecule type" value="Genomic_DNA"/>
</dbReference>
<sequence length="68" mass="7415">MSFCLILIGLQGHDGIDTSESESAYSSVICSMAQSESEFGFDHVSKLGLKGLACENEDLEQEDHFPCK</sequence>
<keyword evidence="2" id="KW-1185">Reference proteome</keyword>
<accession>A0A8X6XV68</accession>
<organism evidence="1 2">
    <name type="scientific">Trichonephila inaurata madagascariensis</name>
    <dbReference type="NCBI Taxonomy" id="2747483"/>
    <lineage>
        <taxon>Eukaryota</taxon>
        <taxon>Metazoa</taxon>
        <taxon>Ecdysozoa</taxon>
        <taxon>Arthropoda</taxon>
        <taxon>Chelicerata</taxon>
        <taxon>Arachnida</taxon>
        <taxon>Araneae</taxon>
        <taxon>Araneomorphae</taxon>
        <taxon>Entelegynae</taxon>
        <taxon>Araneoidea</taxon>
        <taxon>Nephilidae</taxon>
        <taxon>Trichonephila</taxon>
        <taxon>Trichonephila inaurata</taxon>
    </lineage>
</organism>
<dbReference type="AlphaFoldDB" id="A0A8X6XV68"/>
<protein>
    <submittedName>
        <fullName evidence="1">Uncharacterized protein</fullName>
    </submittedName>
</protein>
<proteinExistence type="predicted"/>